<protein>
    <submittedName>
        <fullName evidence="1">Uncharacterized protein</fullName>
    </submittedName>
</protein>
<sequence>MNLPLARFKILALTLLYTSVENVDSNGDEHLCPPVVNISPCTCSIKKNGLDIICEFTDFEHISRAMDSLKKRKDIIIFYLKLRHNDLPKLQGFMFFGLYVHHLTIHNSSLAVLEESSLSSIGES</sequence>
<dbReference type="Proteomes" id="UP001239111">
    <property type="component" value="Chromosome 1"/>
</dbReference>
<name>A0ACC2PPE6_9HYME</name>
<organism evidence="1 2">
    <name type="scientific">Eretmocerus hayati</name>
    <dbReference type="NCBI Taxonomy" id="131215"/>
    <lineage>
        <taxon>Eukaryota</taxon>
        <taxon>Metazoa</taxon>
        <taxon>Ecdysozoa</taxon>
        <taxon>Arthropoda</taxon>
        <taxon>Hexapoda</taxon>
        <taxon>Insecta</taxon>
        <taxon>Pterygota</taxon>
        <taxon>Neoptera</taxon>
        <taxon>Endopterygota</taxon>
        <taxon>Hymenoptera</taxon>
        <taxon>Apocrita</taxon>
        <taxon>Proctotrupomorpha</taxon>
        <taxon>Chalcidoidea</taxon>
        <taxon>Aphelinidae</taxon>
        <taxon>Aphelininae</taxon>
        <taxon>Eretmocerus</taxon>
    </lineage>
</organism>
<keyword evidence="2" id="KW-1185">Reference proteome</keyword>
<reference evidence="1" key="1">
    <citation type="submission" date="2023-04" db="EMBL/GenBank/DDBJ databases">
        <title>A chromosome-level genome assembly of the parasitoid wasp Eretmocerus hayati.</title>
        <authorList>
            <person name="Zhong Y."/>
            <person name="Liu S."/>
            <person name="Liu Y."/>
        </authorList>
    </citation>
    <scope>NUCLEOTIDE SEQUENCE</scope>
    <source>
        <strain evidence="1">ZJU_SS_LIU_2023</strain>
    </source>
</reference>
<proteinExistence type="predicted"/>
<comment type="caution">
    <text evidence="1">The sequence shown here is derived from an EMBL/GenBank/DDBJ whole genome shotgun (WGS) entry which is preliminary data.</text>
</comment>
<evidence type="ECO:0000313" key="1">
    <source>
        <dbReference type="EMBL" id="KAJ8685371.1"/>
    </source>
</evidence>
<evidence type="ECO:0000313" key="2">
    <source>
        <dbReference type="Proteomes" id="UP001239111"/>
    </source>
</evidence>
<gene>
    <name evidence="1" type="ORF">QAD02_021164</name>
</gene>
<dbReference type="EMBL" id="CM056741">
    <property type="protein sequence ID" value="KAJ8685371.1"/>
    <property type="molecule type" value="Genomic_DNA"/>
</dbReference>
<accession>A0ACC2PPE6</accession>